<dbReference type="Proteomes" id="UP001064896">
    <property type="component" value="Chromosome"/>
</dbReference>
<gene>
    <name evidence="2" type="ORF">PSm6_31430</name>
</gene>
<keyword evidence="3" id="KW-1185">Reference proteome</keyword>
<dbReference type="EMBL" id="AP023081">
    <property type="protein sequence ID" value="BCD86736.1"/>
    <property type="molecule type" value="Genomic_DNA"/>
</dbReference>
<proteinExistence type="predicted"/>
<name>A0ABN6BWI5_9PSED</name>
<feature type="compositionally biased region" description="Polar residues" evidence="1">
    <location>
        <begin position="59"/>
        <end position="69"/>
    </location>
</feature>
<reference evidence="2" key="1">
    <citation type="submission" date="2020-05" db="EMBL/GenBank/DDBJ databases">
        <title>Complete genome sequence of Pseudomonas sp. Sm006.</title>
        <authorList>
            <person name="Takeuchi K."/>
            <person name="Someya N."/>
        </authorList>
    </citation>
    <scope>NUCLEOTIDE SEQUENCE</scope>
    <source>
        <strain evidence="2">Sm006</strain>
    </source>
</reference>
<evidence type="ECO:0000313" key="2">
    <source>
        <dbReference type="EMBL" id="BCD86736.1"/>
    </source>
</evidence>
<sequence>MMGQAFLVPFLWFGIPTIEKRDSPGGAKPETSPELGNQLDSNPLATLNADRATEVAPTKNLQDNTAEWT</sequence>
<evidence type="ECO:0000256" key="1">
    <source>
        <dbReference type="SAM" id="MobiDB-lite"/>
    </source>
</evidence>
<feature type="region of interest" description="Disordered" evidence="1">
    <location>
        <begin position="18"/>
        <end position="69"/>
    </location>
</feature>
<organism evidence="2 3">
    <name type="scientific">Pseudomonas solani</name>
    <dbReference type="NCBI Taxonomy" id="2731552"/>
    <lineage>
        <taxon>Bacteria</taxon>
        <taxon>Pseudomonadati</taxon>
        <taxon>Pseudomonadota</taxon>
        <taxon>Gammaproteobacteria</taxon>
        <taxon>Pseudomonadales</taxon>
        <taxon>Pseudomonadaceae</taxon>
        <taxon>Pseudomonas</taxon>
    </lineage>
</organism>
<protein>
    <submittedName>
        <fullName evidence="2">Uncharacterized protein</fullName>
    </submittedName>
</protein>
<accession>A0ABN6BWI5</accession>
<evidence type="ECO:0000313" key="3">
    <source>
        <dbReference type="Proteomes" id="UP001064896"/>
    </source>
</evidence>
<feature type="compositionally biased region" description="Polar residues" evidence="1">
    <location>
        <begin position="34"/>
        <end position="45"/>
    </location>
</feature>